<name>A0A150FTT6_GONPE</name>
<comment type="caution">
    <text evidence="2">The sequence shown here is derived from an EMBL/GenBank/DDBJ whole genome shotgun (WGS) entry which is preliminary data.</text>
</comment>
<gene>
    <name evidence="2" type="ORF">GPECTOR_960g226</name>
</gene>
<sequence>MHRVAGQSGNAKPPAPAYWRDVCNGERGVLRVPLKNRYAFQWDTAPVLGDAYIYRTYSDGDATKSLIYITVALRGSDNGGSATQLYYQEPYPLAPENDDGEGLFMDMAASLYLWTDARNVTYKQYVNPMVFSGLYTCFTFVLNLQKICDPARSYRNPAARNRNEVCTCRPEFEGDCDPVDISTARDLFIVLNVNGVPYSTASVQMPGATCAPPPSTFGATVLSNSNGPGIITQFTYDPYRCANRPPAPPPPISPPVPPSPPPSPPVPPSPPPPPPNLGISATISITTFNPNRFFSSGYDCGMGRNATLPYYRNRTTVTRVQCTISSIVQTALNNDFGMISWTYYFNTLQNLDYFFRSVNIDVFWSDLFSALTPGCGAVGNYTDSVYNRNGLIPPVPIWRQNTTLPQPFCAYGGTFSQDGCW</sequence>
<protein>
    <submittedName>
        <fullName evidence="2">Uncharacterized protein</fullName>
    </submittedName>
</protein>
<feature type="region of interest" description="Disordered" evidence="1">
    <location>
        <begin position="242"/>
        <end position="279"/>
    </location>
</feature>
<evidence type="ECO:0000256" key="1">
    <source>
        <dbReference type="SAM" id="MobiDB-lite"/>
    </source>
</evidence>
<feature type="compositionally biased region" description="Pro residues" evidence="1">
    <location>
        <begin position="245"/>
        <end position="276"/>
    </location>
</feature>
<dbReference type="Proteomes" id="UP000075714">
    <property type="component" value="Unassembled WGS sequence"/>
</dbReference>
<accession>A0A150FTT6</accession>
<dbReference type="EMBL" id="LSYV01000956">
    <property type="protein sequence ID" value="KXZ41024.1"/>
    <property type="molecule type" value="Genomic_DNA"/>
</dbReference>
<evidence type="ECO:0000313" key="3">
    <source>
        <dbReference type="Proteomes" id="UP000075714"/>
    </source>
</evidence>
<reference evidence="3" key="1">
    <citation type="journal article" date="2016" name="Nat. Commun.">
        <title>The Gonium pectorale genome demonstrates co-option of cell cycle regulation during the evolution of multicellularity.</title>
        <authorList>
            <person name="Hanschen E.R."/>
            <person name="Marriage T.N."/>
            <person name="Ferris P.J."/>
            <person name="Hamaji T."/>
            <person name="Toyoda A."/>
            <person name="Fujiyama A."/>
            <person name="Neme R."/>
            <person name="Noguchi H."/>
            <person name="Minakuchi Y."/>
            <person name="Suzuki M."/>
            <person name="Kawai-Toyooka H."/>
            <person name="Smith D.R."/>
            <person name="Sparks H."/>
            <person name="Anderson J."/>
            <person name="Bakaric R."/>
            <person name="Luria V."/>
            <person name="Karger A."/>
            <person name="Kirschner M.W."/>
            <person name="Durand P.M."/>
            <person name="Michod R.E."/>
            <person name="Nozaki H."/>
            <person name="Olson B.J."/>
        </authorList>
    </citation>
    <scope>NUCLEOTIDE SEQUENCE [LARGE SCALE GENOMIC DNA]</scope>
    <source>
        <strain evidence="3">NIES-2863</strain>
    </source>
</reference>
<keyword evidence="3" id="KW-1185">Reference proteome</keyword>
<dbReference type="AlphaFoldDB" id="A0A150FTT6"/>
<evidence type="ECO:0000313" key="2">
    <source>
        <dbReference type="EMBL" id="KXZ41024.1"/>
    </source>
</evidence>
<proteinExistence type="predicted"/>
<organism evidence="2 3">
    <name type="scientific">Gonium pectorale</name>
    <name type="common">Green alga</name>
    <dbReference type="NCBI Taxonomy" id="33097"/>
    <lineage>
        <taxon>Eukaryota</taxon>
        <taxon>Viridiplantae</taxon>
        <taxon>Chlorophyta</taxon>
        <taxon>core chlorophytes</taxon>
        <taxon>Chlorophyceae</taxon>
        <taxon>CS clade</taxon>
        <taxon>Chlamydomonadales</taxon>
        <taxon>Volvocaceae</taxon>
        <taxon>Gonium</taxon>
    </lineage>
</organism>
<dbReference type="OrthoDB" id="533097at2759"/>